<proteinExistence type="predicted"/>
<name>A0A9Q3JA25_9BASI</name>
<keyword evidence="3" id="KW-1185">Reference proteome</keyword>
<feature type="region of interest" description="Disordered" evidence="1">
    <location>
        <begin position="25"/>
        <end position="48"/>
    </location>
</feature>
<feature type="region of interest" description="Disordered" evidence="1">
    <location>
        <begin position="87"/>
        <end position="115"/>
    </location>
</feature>
<accession>A0A9Q3JA25</accession>
<protein>
    <submittedName>
        <fullName evidence="2">Uncharacterized protein</fullName>
    </submittedName>
</protein>
<evidence type="ECO:0000313" key="3">
    <source>
        <dbReference type="Proteomes" id="UP000765509"/>
    </source>
</evidence>
<evidence type="ECO:0000256" key="1">
    <source>
        <dbReference type="SAM" id="MobiDB-lite"/>
    </source>
</evidence>
<sequence>MYLNFLAFENCNQIIVEENYSILSSSKESIPPVPDRKSKGKETEDKLEVEDSEAIAKIKEELKNMRRNLDMAIEDPEKWLALNLSGMNKEDEGESPQKKFKMDLKPPQENSSRISQDYFNLLQEETSYISDI</sequence>
<dbReference type="Proteomes" id="UP000765509">
    <property type="component" value="Unassembled WGS sequence"/>
</dbReference>
<evidence type="ECO:0000313" key="2">
    <source>
        <dbReference type="EMBL" id="MBW0558296.1"/>
    </source>
</evidence>
<organism evidence="2 3">
    <name type="scientific">Austropuccinia psidii MF-1</name>
    <dbReference type="NCBI Taxonomy" id="1389203"/>
    <lineage>
        <taxon>Eukaryota</taxon>
        <taxon>Fungi</taxon>
        <taxon>Dikarya</taxon>
        <taxon>Basidiomycota</taxon>
        <taxon>Pucciniomycotina</taxon>
        <taxon>Pucciniomycetes</taxon>
        <taxon>Pucciniales</taxon>
        <taxon>Sphaerophragmiaceae</taxon>
        <taxon>Austropuccinia</taxon>
    </lineage>
</organism>
<dbReference type="AlphaFoldDB" id="A0A9Q3JA25"/>
<dbReference type="EMBL" id="AVOT02066501">
    <property type="protein sequence ID" value="MBW0558296.1"/>
    <property type="molecule type" value="Genomic_DNA"/>
</dbReference>
<gene>
    <name evidence="2" type="ORF">O181_098011</name>
</gene>
<comment type="caution">
    <text evidence="2">The sequence shown here is derived from an EMBL/GenBank/DDBJ whole genome shotgun (WGS) entry which is preliminary data.</text>
</comment>
<feature type="compositionally biased region" description="Basic and acidic residues" evidence="1">
    <location>
        <begin position="95"/>
        <end position="106"/>
    </location>
</feature>
<feature type="compositionally biased region" description="Basic and acidic residues" evidence="1">
    <location>
        <begin position="34"/>
        <end position="46"/>
    </location>
</feature>
<reference evidence="2" key="1">
    <citation type="submission" date="2021-03" db="EMBL/GenBank/DDBJ databases">
        <title>Draft genome sequence of rust myrtle Austropuccinia psidii MF-1, a brazilian biotype.</title>
        <authorList>
            <person name="Quecine M.C."/>
            <person name="Pachon D.M.R."/>
            <person name="Bonatelli M.L."/>
            <person name="Correr F.H."/>
            <person name="Franceschini L.M."/>
            <person name="Leite T.F."/>
            <person name="Margarido G.R.A."/>
            <person name="Almeida C.A."/>
            <person name="Ferrarezi J.A."/>
            <person name="Labate C.A."/>
        </authorList>
    </citation>
    <scope>NUCLEOTIDE SEQUENCE</scope>
    <source>
        <strain evidence="2">MF-1</strain>
    </source>
</reference>